<feature type="compositionally biased region" description="Basic residues" evidence="1">
    <location>
        <begin position="39"/>
        <end position="53"/>
    </location>
</feature>
<organism evidence="2">
    <name type="scientific">Penicillium chrysogenum</name>
    <name type="common">Penicillium notatum</name>
    <dbReference type="NCBI Taxonomy" id="5076"/>
    <lineage>
        <taxon>Eukaryota</taxon>
        <taxon>Fungi</taxon>
        <taxon>Dikarya</taxon>
        <taxon>Ascomycota</taxon>
        <taxon>Pezizomycotina</taxon>
        <taxon>Eurotiomycetes</taxon>
        <taxon>Eurotiomycetidae</taxon>
        <taxon>Eurotiales</taxon>
        <taxon>Aspergillaceae</taxon>
        <taxon>Penicillium</taxon>
        <taxon>Penicillium chrysogenum species complex</taxon>
    </lineage>
</organism>
<feature type="compositionally biased region" description="Basic and acidic residues" evidence="1">
    <location>
        <begin position="249"/>
        <end position="260"/>
    </location>
</feature>
<feature type="region of interest" description="Disordered" evidence="1">
    <location>
        <begin position="1"/>
        <end position="120"/>
    </location>
</feature>
<accession>A0A167XEV6</accession>
<dbReference type="EMBL" id="CM002798">
    <property type="protein sequence ID" value="KZN92740.1"/>
    <property type="molecule type" value="Genomic_DNA"/>
</dbReference>
<feature type="compositionally biased region" description="Basic and acidic residues" evidence="1">
    <location>
        <begin position="69"/>
        <end position="87"/>
    </location>
</feature>
<feature type="compositionally biased region" description="Polar residues" evidence="1">
    <location>
        <begin position="88"/>
        <end position="104"/>
    </location>
</feature>
<gene>
    <name evidence="2" type="ORF">EN45_029010</name>
</gene>
<evidence type="ECO:0000313" key="2">
    <source>
        <dbReference type="EMBL" id="KZN92740.1"/>
    </source>
</evidence>
<feature type="region of interest" description="Disordered" evidence="1">
    <location>
        <begin position="249"/>
        <end position="296"/>
    </location>
</feature>
<evidence type="ECO:0000256" key="1">
    <source>
        <dbReference type="SAM" id="MobiDB-lite"/>
    </source>
</evidence>
<dbReference type="Proteomes" id="UP000076449">
    <property type="component" value="Chromosome I"/>
</dbReference>
<name>A0A167XEV6_PENCH</name>
<feature type="compositionally biased region" description="Low complexity" evidence="1">
    <location>
        <begin position="286"/>
        <end position="296"/>
    </location>
</feature>
<proteinExistence type="predicted"/>
<feature type="compositionally biased region" description="Polar residues" evidence="1">
    <location>
        <begin position="54"/>
        <end position="68"/>
    </location>
</feature>
<dbReference type="PhylomeDB" id="A0A167XEV6"/>
<reference evidence="2" key="1">
    <citation type="journal article" date="2014" name="Genome Announc.">
        <title>Complete sequencing and chromosome-scale genome assembly of the industrial progenitor strain P2niaD18 from the penicillin producer Penicillium chrysogenum.</title>
        <authorList>
            <person name="Specht T."/>
            <person name="Dahlmann T.A."/>
            <person name="Zadra I."/>
            <person name="Kurnsteiner H."/>
            <person name="Kuck U."/>
        </authorList>
    </citation>
    <scope>NUCLEOTIDE SEQUENCE [LARGE SCALE GENOMIC DNA]</scope>
    <source>
        <strain evidence="2">P2niaD18</strain>
    </source>
</reference>
<sequence>MSAIPKENVQASTRLKDPTHAQQEFFDADSPESIATPATKKRKRDGSRAKRLRMSSSMETISPGSIHSKTSETSHKRSPKESKRDNSATKSAMSREMQQCTSSEPARLELPPKPASEQKAVNDNVFTNTNPFGLADLPPSEFVFPRDVDFDYPCDERETSYEPVSECLPEHPQVPTPYTPVLRAGSQYNQRIWNQYGGKCETWLARQLYDELHDITTRIGDIMCGIRLMLDMRGPSDGFEGLGEHHFEAEESHGALKGDGPEDPLELSDNDDKALFVSGTDEPSSSDEFSGFSGDE</sequence>
<protein>
    <submittedName>
        <fullName evidence="2">Uncharacterized protein</fullName>
    </submittedName>
</protein>
<dbReference type="AlphaFoldDB" id="A0A167XEV6"/>